<dbReference type="KEGG" id="sgy:Sgly_1283"/>
<dbReference type="RefSeq" id="WP_013624464.1">
    <property type="nucleotide sequence ID" value="NC_015172.1"/>
</dbReference>
<evidence type="ECO:0000313" key="3">
    <source>
        <dbReference type="EMBL" id="ADY55594.1"/>
    </source>
</evidence>
<dbReference type="STRING" id="645991.Sgly_1283"/>
<reference evidence="3 4" key="1">
    <citation type="journal article" date="2011" name="Stand. Genomic Sci.">
        <title>Complete genome sequence of Syntrophobotulus glycolicus type strain (FlGlyR).</title>
        <authorList>
            <person name="Han C."/>
            <person name="Mwirichia R."/>
            <person name="Chertkov O."/>
            <person name="Held B."/>
            <person name="Lapidus A."/>
            <person name="Nolan M."/>
            <person name="Lucas S."/>
            <person name="Hammon N."/>
            <person name="Deshpande S."/>
            <person name="Cheng J.F."/>
            <person name="Tapia R."/>
            <person name="Goodwin L."/>
            <person name="Pitluck S."/>
            <person name="Huntemann M."/>
            <person name="Liolios K."/>
            <person name="Ivanova N."/>
            <person name="Pagani I."/>
            <person name="Mavromatis K."/>
            <person name="Ovchinikova G."/>
            <person name="Pati A."/>
            <person name="Chen A."/>
            <person name="Palaniappan K."/>
            <person name="Land M."/>
            <person name="Hauser L."/>
            <person name="Brambilla E.M."/>
            <person name="Rohde M."/>
            <person name="Spring S."/>
            <person name="Sikorski J."/>
            <person name="Goker M."/>
            <person name="Woyke T."/>
            <person name="Bristow J."/>
            <person name="Eisen J.A."/>
            <person name="Markowitz V."/>
            <person name="Hugenholtz P."/>
            <person name="Kyrpides N.C."/>
            <person name="Klenk H.P."/>
            <person name="Detter J.C."/>
        </authorList>
    </citation>
    <scope>NUCLEOTIDE SEQUENCE [LARGE SCALE GENOMIC DNA]</scope>
    <source>
        <strain evidence="4">DSM 8271 / FlGlyR</strain>
    </source>
</reference>
<organism evidence="3 4">
    <name type="scientific">Syntrophobotulus glycolicus (strain DSM 8271 / FlGlyR)</name>
    <dbReference type="NCBI Taxonomy" id="645991"/>
    <lineage>
        <taxon>Bacteria</taxon>
        <taxon>Bacillati</taxon>
        <taxon>Bacillota</taxon>
        <taxon>Clostridia</taxon>
        <taxon>Eubacteriales</taxon>
        <taxon>Desulfitobacteriaceae</taxon>
        <taxon>Syntrophobotulus</taxon>
    </lineage>
</organism>
<feature type="domain" description="VanZ-like" evidence="2">
    <location>
        <begin position="18"/>
        <end position="147"/>
    </location>
</feature>
<keyword evidence="1" id="KW-1133">Transmembrane helix</keyword>
<dbReference type="eggNOG" id="COG4767">
    <property type="taxonomic scope" value="Bacteria"/>
</dbReference>
<accession>F0SV94</accession>
<keyword evidence="4" id="KW-1185">Reference proteome</keyword>
<dbReference type="Pfam" id="PF04892">
    <property type="entry name" value="VanZ"/>
    <property type="match status" value="1"/>
</dbReference>
<keyword evidence="1" id="KW-0472">Membrane</keyword>
<feature type="transmembrane region" description="Helical" evidence="1">
    <location>
        <begin position="71"/>
        <end position="92"/>
    </location>
</feature>
<name>F0SV94_SYNGF</name>
<dbReference type="InterPro" id="IPR006976">
    <property type="entry name" value="VanZ-like"/>
</dbReference>
<dbReference type="AlphaFoldDB" id="F0SV94"/>
<proteinExistence type="predicted"/>
<feature type="transmembrane region" description="Helical" evidence="1">
    <location>
        <begin position="12"/>
        <end position="33"/>
    </location>
</feature>
<sequence length="183" mass="20935">MRRYNRKIQSVFLYAILIFYIILFLSIVVFKYVSPFELFNENRTVYRSINILPFQSIKNYLIGTVDVSHTVAFNNIFGNIVLFIPLGIYLLLFKKNKKVFASFVSVFVISLSIEIVQYIFGIGATDIDDILLNCVGGIVGILSYKLLTVFIKEHSKIRTVIMICSSIIGIPLFVITSLLLMNR</sequence>
<dbReference type="OrthoDB" id="4822551at2"/>
<dbReference type="InterPro" id="IPR053150">
    <property type="entry name" value="Teicoplanin_resist-assoc"/>
</dbReference>
<protein>
    <submittedName>
        <fullName evidence="3">VanZ family protein</fullName>
    </submittedName>
</protein>
<dbReference type="PANTHER" id="PTHR36834">
    <property type="entry name" value="MEMBRANE PROTEIN-RELATED"/>
    <property type="match status" value="1"/>
</dbReference>
<evidence type="ECO:0000256" key="1">
    <source>
        <dbReference type="SAM" id="Phobius"/>
    </source>
</evidence>
<gene>
    <name evidence="3" type="ordered locus">Sgly_1283</name>
</gene>
<dbReference type="Proteomes" id="UP000007488">
    <property type="component" value="Chromosome"/>
</dbReference>
<dbReference type="EMBL" id="CP002547">
    <property type="protein sequence ID" value="ADY55594.1"/>
    <property type="molecule type" value="Genomic_DNA"/>
</dbReference>
<evidence type="ECO:0000259" key="2">
    <source>
        <dbReference type="Pfam" id="PF04892"/>
    </source>
</evidence>
<reference evidence="4" key="2">
    <citation type="submission" date="2011-02" db="EMBL/GenBank/DDBJ databases">
        <title>The complete genome of Syntrophobotulus glycolicus DSM 8271.</title>
        <authorList>
            <person name="Lucas S."/>
            <person name="Copeland A."/>
            <person name="Lapidus A."/>
            <person name="Bruce D."/>
            <person name="Goodwin L."/>
            <person name="Pitluck S."/>
            <person name="Kyrpides N."/>
            <person name="Mavromatis K."/>
            <person name="Pagani I."/>
            <person name="Ivanova N."/>
            <person name="Mikhailova N."/>
            <person name="Chertkov O."/>
            <person name="Held B."/>
            <person name="Detter J.C."/>
            <person name="Tapia R."/>
            <person name="Han C."/>
            <person name="Land M."/>
            <person name="Hauser L."/>
            <person name="Markowitz V."/>
            <person name="Cheng J.-F."/>
            <person name="Hugenholtz P."/>
            <person name="Woyke T."/>
            <person name="Wu D."/>
            <person name="Spring S."/>
            <person name="Schroeder M."/>
            <person name="Brambilla E."/>
            <person name="Klenk H.-P."/>
            <person name="Eisen J.A."/>
        </authorList>
    </citation>
    <scope>NUCLEOTIDE SEQUENCE [LARGE SCALE GENOMIC DNA]</scope>
    <source>
        <strain evidence="4">DSM 8271 / FlGlyR</strain>
    </source>
</reference>
<dbReference type="PANTHER" id="PTHR36834:SF2">
    <property type="entry name" value="MEMBRANE PROTEIN"/>
    <property type="match status" value="1"/>
</dbReference>
<keyword evidence="1" id="KW-0812">Transmembrane</keyword>
<feature type="transmembrane region" description="Helical" evidence="1">
    <location>
        <begin position="159"/>
        <end position="181"/>
    </location>
</feature>
<evidence type="ECO:0000313" key="4">
    <source>
        <dbReference type="Proteomes" id="UP000007488"/>
    </source>
</evidence>
<dbReference type="HOGENOM" id="CLU_077618_7_0_9"/>
<feature type="transmembrane region" description="Helical" evidence="1">
    <location>
        <begin position="99"/>
        <end position="124"/>
    </location>
</feature>